<gene>
    <name evidence="1" type="ORF">J2786_001110</name>
</gene>
<comment type="caution">
    <text evidence="1">The sequence shown here is derived from an EMBL/GenBank/DDBJ whole genome shotgun (WGS) entry which is preliminary data.</text>
</comment>
<protein>
    <submittedName>
        <fullName evidence="1">Uncharacterized protein</fullName>
    </submittedName>
</protein>
<organism evidence="1 2">
    <name type="scientific">Chryseobacterium vietnamense</name>
    <dbReference type="NCBI Taxonomy" id="866785"/>
    <lineage>
        <taxon>Bacteria</taxon>
        <taxon>Pseudomonadati</taxon>
        <taxon>Bacteroidota</taxon>
        <taxon>Flavobacteriia</taxon>
        <taxon>Flavobacteriales</taxon>
        <taxon>Weeksellaceae</taxon>
        <taxon>Chryseobacterium group</taxon>
        <taxon>Chryseobacterium</taxon>
    </lineage>
</organism>
<evidence type="ECO:0000313" key="1">
    <source>
        <dbReference type="EMBL" id="MDR6458017.1"/>
    </source>
</evidence>
<evidence type="ECO:0000313" key="2">
    <source>
        <dbReference type="Proteomes" id="UP001184833"/>
    </source>
</evidence>
<dbReference type="Proteomes" id="UP001184833">
    <property type="component" value="Unassembled WGS sequence"/>
</dbReference>
<dbReference type="EMBL" id="JAVDQX010000001">
    <property type="protein sequence ID" value="MDR6458017.1"/>
    <property type="molecule type" value="Genomic_DNA"/>
</dbReference>
<accession>A0ACC6J5H8</accession>
<sequence length="47" mass="5364">MPSNEFKLGYALSPEVSVFRIWPSMVKAFSLTITFIRPSQTFNGVIR</sequence>
<name>A0ACC6J5H8_9FLAO</name>
<proteinExistence type="predicted"/>
<reference evidence="1" key="1">
    <citation type="submission" date="2023-07" db="EMBL/GenBank/DDBJ databases">
        <title>Sorghum-associated microbial communities from plants grown in Nebraska, USA.</title>
        <authorList>
            <person name="Schachtman D."/>
        </authorList>
    </citation>
    <scope>NUCLEOTIDE SEQUENCE</scope>
    <source>
        <strain evidence="1">DS2329</strain>
    </source>
</reference>
<keyword evidence="2" id="KW-1185">Reference proteome</keyword>